<reference evidence="2" key="1">
    <citation type="submission" date="2007-07" db="EMBL/GenBank/DDBJ databases">
        <title>PCAP assembly of the Caenorhabditis remanei genome.</title>
        <authorList>
            <consortium name="The Caenorhabditis remanei Sequencing Consortium"/>
            <person name="Wilson R.K."/>
        </authorList>
    </citation>
    <scope>NUCLEOTIDE SEQUENCE [LARGE SCALE GENOMIC DNA]</scope>
    <source>
        <strain evidence="2">PB4641</strain>
    </source>
</reference>
<dbReference type="GO" id="GO:0045121">
    <property type="term" value="C:membrane raft"/>
    <property type="evidence" value="ECO:0007669"/>
    <property type="project" value="TreeGrafter"/>
</dbReference>
<dbReference type="Proteomes" id="UP000008281">
    <property type="component" value="Unassembled WGS sequence"/>
</dbReference>
<gene>
    <name evidence="2" type="ORF">CRE_16106</name>
</gene>
<protein>
    <submittedName>
        <fullName evidence="2">Uncharacterized protein</fullName>
    </submittedName>
</protein>
<evidence type="ECO:0000256" key="1">
    <source>
        <dbReference type="SAM" id="MobiDB-lite"/>
    </source>
</evidence>
<dbReference type="AlphaFoldDB" id="E3MBV4"/>
<dbReference type="PANTHER" id="PTHR21447">
    <property type="entry name" value="RING-TYPE DOMAIN-CONTAINING PROTEIN-RELATED"/>
    <property type="match status" value="1"/>
</dbReference>
<dbReference type="GO" id="GO:0045087">
    <property type="term" value="P:innate immune response"/>
    <property type="evidence" value="ECO:0007669"/>
    <property type="project" value="TreeGrafter"/>
</dbReference>
<dbReference type="RefSeq" id="XP_003106416.2">
    <property type="nucleotide sequence ID" value="XM_003106368.2"/>
</dbReference>
<dbReference type="EMBL" id="DS268433">
    <property type="protein sequence ID" value="EFO97718.1"/>
    <property type="molecule type" value="Genomic_DNA"/>
</dbReference>
<proteinExistence type="predicted"/>
<dbReference type="GeneID" id="9809022"/>
<accession>E3MBV4</accession>
<dbReference type="InParanoid" id="E3MBV4"/>
<dbReference type="KEGG" id="crq:GCK72_020773"/>
<dbReference type="eggNOG" id="ENOG502SVYK">
    <property type="taxonomic scope" value="Eukaryota"/>
</dbReference>
<dbReference type="CTD" id="9809022"/>
<dbReference type="PANTHER" id="PTHR21447:SF11">
    <property type="entry name" value="RING-TYPE DOMAIN-CONTAINING PROTEIN"/>
    <property type="match status" value="1"/>
</dbReference>
<evidence type="ECO:0000313" key="2">
    <source>
        <dbReference type="EMBL" id="EFO97718.1"/>
    </source>
</evidence>
<keyword evidence="3" id="KW-1185">Reference proteome</keyword>
<organism evidence="3">
    <name type="scientific">Caenorhabditis remanei</name>
    <name type="common">Caenorhabditis vulgaris</name>
    <dbReference type="NCBI Taxonomy" id="31234"/>
    <lineage>
        <taxon>Eukaryota</taxon>
        <taxon>Metazoa</taxon>
        <taxon>Ecdysozoa</taxon>
        <taxon>Nematoda</taxon>
        <taxon>Chromadorea</taxon>
        <taxon>Rhabditida</taxon>
        <taxon>Rhabditina</taxon>
        <taxon>Rhabditomorpha</taxon>
        <taxon>Rhabditoidea</taxon>
        <taxon>Rhabditidae</taxon>
        <taxon>Peloderinae</taxon>
        <taxon>Caenorhabditis</taxon>
    </lineage>
</organism>
<feature type="region of interest" description="Disordered" evidence="1">
    <location>
        <begin position="523"/>
        <end position="546"/>
    </location>
</feature>
<evidence type="ECO:0000313" key="3">
    <source>
        <dbReference type="Proteomes" id="UP000008281"/>
    </source>
</evidence>
<sequence length="546" mass="63440">MASNANPSFQSNLEILIRKCIPKELIPPNWKCDKFPVKKKQNIFILNIKPLFTQGQQRLGMFKSVKDLKNHILSYFNFSKSMEYLGMSPNFQFDSLPQNGQTSDGKTGIYKIDLNKICPFLLDKEKDWTANLAYIILNECWKKLLDGVSPHEMIVCPHSPDFSRKFISTLENPVSYKDYEDFIWQWKNRWAENKNGMSEFILETIEKLTFVDCRCPRDNPTTLAKAAEYVEFVMDRVAYFAREGAINLPPLNTLDNVPKAIIRKFSLGNYNFVIANEYIKVCESHNINVGKVKKTIRGKPELTTINCTKIEEILKTMTVVTMNMKPLLMFAQTPIPYDGGHCILAADALYELLMDMIVAKRVFYTIGEESWIKINEFFEAMELYFDESEDVYLLDLQHVDGIKTMWEYYCHQLNLHRLNEELETRATRFVIRVLKKKLESLELCFKDIMKYAKLIYLKLATESGSPQSQLHRAVIYCQINCLARKVPKILMFIHNQKSCTRMNIVDCEHCCEHTDKMTAELAKMGTNEEKQEGEGSVSKKKHKNKK</sequence>
<dbReference type="HOGENOM" id="CLU_481661_0_0_1"/>
<name>E3MBV4_CAERE</name>